<keyword evidence="9" id="KW-0411">Iron-sulfur</keyword>
<dbReference type="InterPro" id="IPR036188">
    <property type="entry name" value="FAD/NAD-bd_sf"/>
</dbReference>
<evidence type="ECO:0000256" key="2">
    <source>
        <dbReference type="ARBA" id="ARBA00001966"/>
    </source>
</evidence>
<dbReference type="CDD" id="cd02930">
    <property type="entry name" value="DCR_FMN"/>
    <property type="match status" value="1"/>
</dbReference>
<protein>
    <submittedName>
        <fullName evidence="12">NADPH-dependent 2,4-dienoyl-CoA reductase</fullName>
    </submittedName>
</protein>
<keyword evidence="8" id="KW-0408">Iron</keyword>
<dbReference type="InterPro" id="IPR023753">
    <property type="entry name" value="FAD/NAD-binding_dom"/>
</dbReference>
<comment type="cofactor">
    <cofactor evidence="2">
        <name>[4Fe-4S] cluster</name>
        <dbReference type="ChEBI" id="CHEBI:49883"/>
    </cofactor>
</comment>
<evidence type="ECO:0000313" key="12">
    <source>
        <dbReference type="EMBL" id="MBF4767704.1"/>
    </source>
</evidence>
<dbReference type="PRINTS" id="PR00368">
    <property type="entry name" value="FADPNR"/>
</dbReference>
<comment type="cofactor">
    <cofactor evidence="1">
        <name>FMN</name>
        <dbReference type="ChEBI" id="CHEBI:58210"/>
    </cofactor>
</comment>
<dbReference type="GO" id="GO:0008670">
    <property type="term" value="F:2,4-dienoyl-CoA reductase (NADPH) activity"/>
    <property type="evidence" value="ECO:0007669"/>
    <property type="project" value="TreeGrafter"/>
</dbReference>
<dbReference type="AlphaFoldDB" id="A0A930VHK8"/>
<keyword evidence="5" id="KW-0288">FMN</keyword>
<dbReference type="Gene3D" id="3.50.50.60">
    <property type="entry name" value="FAD/NAD(P)-binding domain"/>
    <property type="match status" value="1"/>
</dbReference>
<proteinExistence type="inferred from homology"/>
<dbReference type="PANTHER" id="PTHR42917">
    <property type="entry name" value="2,4-DIENOYL-COA REDUCTASE"/>
    <property type="match status" value="1"/>
</dbReference>
<keyword evidence="4" id="KW-0285">Flavoprotein</keyword>
<evidence type="ECO:0000256" key="5">
    <source>
        <dbReference type="ARBA" id="ARBA00022643"/>
    </source>
</evidence>
<dbReference type="GO" id="GO:0046872">
    <property type="term" value="F:metal ion binding"/>
    <property type="evidence" value="ECO:0007669"/>
    <property type="project" value="UniProtKB-KW"/>
</dbReference>
<dbReference type="Gene3D" id="3.20.20.70">
    <property type="entry name" value="Aldolase class I"/>
    <property type="match status" value="1"/>
</dbReference>
<evidence type="ECO:0000256" key="3">
    <source>
        <dbReference type="ARBA" id="ARBA00011048"/>
    </source>
</evidence>
<accession>A0A930VHK8</accession>
<dbReference type="EMBL" id="JADKPO010000008">
    <property type="protein sequence ID" value="MBF4767704.1"/>
    <property type="molecule type" value="Genomic_DNA"/>
</dbReference>
<reference evidence="12" key="1">
    <citation type="submission" date="2020-11" db="EMBL/GenBank/DDBJ databases">
        <title>Nocardioides cynanchi sp. nov., isolated from soil of rhizosphere of Cynanchum wilfordii.</title>
        <authorList>
            <person name="Lee J.-S."/>
            <person name="Suh M.K."/>
            <person name="Kim J.-S."/>
        </authorList>
    </citation>
    <scope>NUCLEOTIDE SEQUENCE</scope>
    <source>
        <strain evidence="12">KCTC 19276</strain>
    </source>
</reference>
<dbReference type="Pfam" id="PF07992">
    <property type="entry name" value="Pyr_redox_2"/>
    <property type="match status" value="1"/>
</dbReference>
<dbReference type="InterPro" id="IPR051793">
    <property type="entry name" value="NADH:flavin_oxidoreductase"/>
</dbReference>
<evidence type="ECO:0000256" key="9">
    <source>
        <dbReference type="ARBA" id="ARBA00023014"/>
    </source>
</evidence>
<keyword evidence="6" id="KW-0479">Metal-binding</keyword>
<evidence type="ECO:0000259" key="11">
    <source>
        <dbReference type="Pfam" id="PF07992"/>
    </source>
</evidence>
<dbReference type="PANTHER" id="PTHR42917:SF2">
    <property type="entry name" value="2,4-DIENOYL-COA REDUCTASE [(2E)-ENOYL-COA-PRODUCING]"/>
    <property type="match status" value="1"/>
</dbReference>
<feature type="domain" description="NADH:flavin oxidoreductase/NADH oxidase N-terminal" evidence="10">
    <location>
        <begin position="7"/>
        <end position="332"/>
    </location>
</feature>
<dbReference type="GO" id="GO:0051536">
    <property type="term" value="F:iron-sulfur cluster binding"/>
    <property type="evidence" value="ECO:0007669"/>
    <property type="project" value="UniProtKB-KW"/>
</dbReference>
<dbReference type="RefSeq" id="WP_194695843.1">
    <property type="nucleotide sequence ID" value="NZ_JADKPO010000008.1"/>
</dbReference>
<comment type="caution">
    <text evidence="12">The sequence shown here is derived from an EMBL/GenBank/DDBJ whole genome shotgun (WGS) entry which is preliminary data.</text>
</comment>
<dbReference type="SUPFAM" id="SSF51395">
    <property type="entry name" value="FMN-linked oxidoreductases"/>
    <property type="match status" value="1"/>
</dbReference>
<dbReference type="Proteomes" id="UP000660668">
    <property type="component" value="Unassembled WGS sequence"/>
</dbReference>
<dbReference type="InterPro" id="IPR013785">
    <property type="entry name" value="Aldolase_TIM"/>
</dbReference>
<keyword evidence="13" id="KW-1185">Reference proteome</keyword>
<dbReference type="Gene3D" id="3.40.50.720">
    <property type="entry name" value="NAD(P)-binding Rossmann-like Domain"/>
    <property type="match status" value="1"/>
</dbReference>
<evidence type="ECO:0000256" key="4">
    <source>
        <dbReference type="ARBA" id="ARBA00022630"/>
    </source>
</evidence>
<evidence type="ECO:0000259" key="10">
    <source>
        <dbReference type="Pfam" id="PF00724"/>
    </source>
</evidence>
<name>A0A930VHK8_9ACTN</name>
<evidence type="ECO:0000256" key="1">
    <source>
        <dbReference type="ARBA" id="ARBA00001917"/>
    </source>
</evidence>
<dbReference type="SUPFAM" id="SSF51905">
    <property type="entry name" value="FAD/NAD(P)-binding domain"/>
    <property type="match status" value="1"/>
</dbReference>
<evidence type="ECO:0000256" key="6">
    <source>
        <dbReference type="ARBA" id="ARBA00022723"/>
    </source>
</evidence>
<feature type="domain" description="FAD/NAD(P)-binding" evidence="11">
    <location>
        <begin position="392"/>
        <end position="641"/>
    </location>
</feature>
<dbReference type="GO" id="GO:0010181">
    <property type="term" value="F:FMN binding"/>
    <property type="evidence" value="ECO:0007669"/>
    <property type="project" value="InterPro"/>
</dbReference>
<comment type="similarity">
    <text evidence="3">In the N-terminal section; belongs to the NADH:flavin oxidoreductase/NADH oxidase family.</text>
</comment>
<evidence type="ECO:0000256" key="7">
    <source>
        <dbReference type="ARBA" id="ARBA00023002"/>
    </source>
</evidence>
<dbReference type="Pfam" id="PF00724">
    <property type="entry name" value="Oxidored_FMN"/>
    <property type="match status" value="1"/>
</dbReference>
<sequence length="688" mass="73595">MSPYPHLLEPVTLGDLTLRNRVVMGSMHTGLEDRPWDLPKLTAYFAERARGGVGLMITGGYSPTKRGWLKPFAAEMTTRLQAMRHRDLTETVHAEGGAIALQVLHAGRYAYHPFSVSASSKKSPITPFRPSALSTKGVDATATAFARSVALARKAGYDAVEIMGSEGYLINQFLAARTNDRTDEWGGTASKRMRFAVEIVRRSRELVPEGFPIIYRISLLDLVEDGQTWDEVVELAHLLEDAGVTVLNTGIGWHEARVPTIITQVPPGAWRSLTARLKAEVSVPVCASNRINSPEMAEDIVATGGADLVSMARPLLADPDFVNKAAADRADEINTCIACNQACLDQVFANQHATCLVNPRACRETSLVLLPLPTSIRGRADAKDVRRVETPRVAVVGAGPAGLAAAVSAAERGFAVTLFEKADAIGGQFRLAMAVPGKEDFAETLRYYGRRLEVLGVDVRLGLEAGLADLALYDDVIVATGVEPRMPDLDGIDHPCVASYADVLSGRVVPGRRVAVVGAGGIGVDVSHFLVHDPADGFDDWMAHWGVGDPAVHPGGLTEPKPRTPMREVTLLQRKSTPIGIGLGKTSGWAHRAVLKQSGVRLVTGVTYDRIDDEGLHVRVDGEPTTYAVDTVVICAGQESVRGLYDGLVGTGIQGQSAARWLIGGADVAAELDAKRAIEQGTRVAAGL</sequence>
<evidence type="ECO:0000313" key="13">
    <source>
        <dbReference type="Proteomes" id="UP000660668"/>
    </source>
</evidence>
<evidence type="ECO:0000256" key="8">
    <source>
        <dbReference type="ARBA" id="ARBA00023004"/>
    </source>
</evidence>
<keyword evidence="7" id="KW-0560">Oxidoreductase</keyword>
<dbReference type="InterPro" id="IPR001155">
    <property type="entry name" value="OxRdtase_FMN_N"/>
</dbReference>
<dbReference type="GO" id="GO:0033543">
    <property type="term" value="P:fatty acid beta-oxidation, unsaturated, even number, reductase/isomerase pathway"/>
    <property type="evidence" value="ECO:0007669"/>
    <property type="project" value="TreeGrafter"/>
</dbReference>
<organism evidence="12 13">
    <name type="scientific">Nocardioides agariphilus</name>
    <dbReference type="NCBI Taxonomy" id="433664"/>
    <lineage>
        <taxon>Bacteria</taxon>
        <taxon>Bacillati</taxon>
        <taxon>Actinomycetota</taxon>
        <taxon>Actinomycetes</taxon>
        <taxon>Propionibacteriales</taxon>
        <taxon>Nocardioidaceae</taxon>
        <taxon>Nocardioides</taxon>
    </lineage>
</organism>
<gene>
    <name evidence="12" type="ORF">ISU10_07985</name>
</gene>